<feature type="region of interest" description="Disordered" evidence="1">
    <location>
        <begin position="267"/>
        <end position="308"/>
    </location>
</feature>
<feature type="compositionally biased region" description="Low complexity" evidence="1">
    <location>
        <begin position="278"/>
        <end position="289"/>
    </location>
</feature>
<proteinExistence type="predicted"/>
<protein>
    <submittedName>
        <fullName evidence="5">PDZ domain-containing protein</fullName>
    </submittedName>
</protein>
<organism evidence="3 4">
    <name type="scientific">Mesocestoides corti</name>
    <name type="common">Flatworm</name>
    <dbReference type="NCBI Taxonomy" id="53468"/>
    <lineage>
        <taxon>Eukaryota</taxon>
        <taxon>Metazoa</taxon>
        <taxon>Spiralia</taxon>
        <taxon>Lophotrochozoa</taxon>
        <taxon>Platyhelminthes</taxon>
        <taxon>Cestoda</taxon>
        <taxon>Eucestoda</taxon>
        <taxon>Cyclophyllidea</taxon>
        <taxon>Mesocestoididae</taxon>
        <taxon>Mesocestoides</taxon>
    </lineage>
</organism>
<dbReference type="InterPro" id="IPR001478">
    <property type="entry name" value="PDZ"/>
</dbReference>
<keyword evidence="4" id="KW-1185">Reference proteome</keyword>
<evidence type="ECO:0000259" key="2">
    <source>
        <dbReference type="PROSITE" id="PS50106"/>
    </source>
</evidence>
<evidence type="ECO:0000313" key="4">
    <source>
        <dbReference type="Proteomes" id="UP000267029"/>
    </source>
</evidence>
<sequence length="308" mass="34105">MAKLHLSTVELRRPDSSHSWGFYYAVLPGGPEVLKVLSESPAYGHIRNGQVIKTINGQSILGLKREDITELLNIDEEVVVLEVTESEPIDKKSLLFAREYGRGSVEPRQLTRRRNSEMPAVPERRGSNVCVAMPTNLPNCREEFERIHLQRKQSRELTFNQLENRRLQRAASIEPNWETRPQMPPGLPPKPANPTPGLDTLAETPNQEDKMAGLRYMGVQIPSRSFKALASLMGMDPSGSDVDSQNIQATSTEPCRTVIDVRAAAEAMRKDSVRRSSVDSNASSNYSLPPHAPPPPPPSATNHSVSAT</sequence>
<evidence type="ECO:0000256" key="1">
    <source>
        <dbReference type="SAM" id="MobiDB-lite"/>
    </source>
</evidence>
<feature type="compositionally biased region" description="Pro residues" evidence="1">
    <location>
        <begin position="290"/>
        <end position="299"/>
    </location>
</feature>
<feature type="compositionally biased region" description="Basic and acidic residues" evidence="1">
    <location>
        <begin position="267"/>
        <end position="277"/>
    </location>
</feature>
<dbReference type="Gene3D" id="2.30.42.10">
    <property type="match status" value="1"/>
</dbReference>
<dbReference type="OrthoDB" id="6246490at2759"/>
<name>A0A158QVY4_MESCO</name>
<reference evidence="5" key="2">
    <citation type="submission" date="2019-11" db="UniProtKB">
        <authorList>
            <consortium name="WormBaseParasite"/>
        </authorList>
    </citation>
    <scope>IDENTIFICATION</scope>
</reference>
<feature type="domain" description="PDZ" evidence="2">
    <location>
        <begin position="8"/>
        <end position="87"/>
    </location>
</feature>
<dbReference type="PROSITE" id="PS50106">
    <property type="entry name" value="PDZ"/>
    <property type="match status" value="1"/>
</dbReference>
<accession>A0A158QVY4</accession>
<dbReference type="WBParaSite" id="MCU_006731-RA">
    <property type="protein sequence ID" value="MCU_006731-RA"/>
    <property type="gene ID" value="MCU_006731"/>
</dbReference>
<dbReference type="EMBL" id="UXSR01005570">
    <property type="protein sequence ID" value="VDD82763.1"/>
    <property type="molecule type" value="Genomic_DNA"/>
</dbReference>
<dbReference type="InterPro" id="IPR036034">
    <property type="entry name" value="PDZ_sf"/>
</dbReference>
<evidence type="ECO:0000313" key="5">
    <source>
        <dbReference type="WBParaSite" id="MCU_006731-RA"/>
    </source>
</evidence>
<gene>
    <name evidence="3" type="ORF">MCOS_LOCUS8766</name>
</gene>
<dbReference type="SUPFAM" id="SSF50156">
    <property type="entry name" value="PDZ domain-like"/>
    <property type="match status" value="1"/>
</dbReference>
<dbReference type="AlphaFoldDB" id="A0A158QVY4"/>
<reference evidence="3 4" key="1">
    <citation type="submission" date="2018-10" db="EMBL/GenBank/DDBJ databases">
        <authorList>
            <consortium name="Pathogen Informatics"/>
        </authorList>
    </citation>
    <scope>NUCLEOTIDE SEQUENCE [LARGE SCALE GENOMIC DNA]</scope>
</reference>
<evidence type="ECO:0000313" key="3">
    <source>
        <dbReference type="EMBL" id="VDD82763.1"/>
    </source>
</evidence>
<dbReference type="Proteomes" id="UP000267029">
    <property type="component" value="Unassembled WGS sequence"/>
</dbReference>